<dbReference type="InterPro" id="IPR036866">
    <property type="entry name" value="RibonucZ/Hydroxyglut_hydro"/>
</dbReference>
<dbReference type="OrthoDB" id="9769598at2"/>
<dbReference type="Pfam" id="PF00753">
    <property type="entry name" value="Lactamase_B"/>
    <property type="match status" value="1"/>
</dbReference>
<dbReference type="CDD" id="cd16282">
    <property type="entry name" value="metallo-hydrolase-like_MBL-fold"/>
    <property type="match status" value="1"/>
</dbReference>
<dbReference type="EMBL" id="FXWH01000001">
    <property type="protein sequence ID" value="SMQ63126.1"/>
    <property type="molecule type" value="Genomic_DNA"/>
</dbReference>
<accession>A0A1Y6EL69</accession>
<evidence type="ECO:0000256" key="1">
    <source>
        <dbReference type="ARBA" id="ARBA00005250"/>
    </source>
</evidence>
<reference evidence="5" key="1">
    <citation type="submission" date="2017-04" db="EMBL/GenBank/DDBJ databases">
        <authorList>
            <person name="Varghese N."/>
            <person name="Submissions S."/>
        </authorList>
    </citation>
    <scope>NUCLEOTIDE SEQUENCE [LARGE SCALE GENOMIC DNA]</scope>
</reference>
<comment type="similarity">
    <text evidence="1">Belongs to the metallo-beta-lactamase superfamily. Class-B beta-lactamase family.</text>
</comment>
<dbReference type="InterPro" id="IPR050855">
    <property type="entry name" value="NDM-1-like"/>
</dbReference>
<dbReference type="Gene3D" id="3.60.15.10">
    <property type="entry name" value="Ribonuclease Z/Hydroxyacylglutathione hydrolase-like"/>
    <property type="match status" value="1"/>
</dbReference>
<evidence type="ECO:0000259" key="3">
    <source>
        <dbReference type="SMART" id="SM00849"/>
    </source>
</evidence>
<proteinExistence type="inferred from homology"/>
<gene>
    <name evidence="4" type="ORF">SAMN06297229_0809</name>
</gene>
<evidence type="ECO:0000313" key="4">
    <source>
        <dbReference type="EMBL" id="SMQ63126.1"/>
    </source>
</evidence>
<feature type="chain" id="PRO_5013187312" evidence="2">
    <location>
        <begin position="26"/>
        <end position="295"/>
    </location>
</feature>
<name>A0A1Y6EL69_9GAMM</name>
<dbReference type="SUPFAM" id="SSF56281">
    <property type="entry name" value="Metallo-hydrolase/oxidoreductase"/>
    <property type="match status" value="1"/>
</dbReference>
<keyword evidence="5" id="KW-1185">Reference proteome</keyword>
<dbReference type="GO" id="GO:0017001">
    <property type="term" value="P:antibiotic catabolic process"/>
    <property type="evidence" value="ECO:0007669"/>
    <property type="project" value="UniProtKB-ARBA"/>
</dbReference>
<dbReference type="InterPro" id="IPR001279">
    <property type="entry name" value="Metallo-B-lactamas"/>
</dbReference>
<feature type="domain" description="Metallo-beta-lactamase" evidence="3">
    <location>
        <begin position="50"/>
        <end position="223"/>
    </location>
</feature>
<dbReference type="SMART" id="SM00849">
    <property type="entry name" value="Lactamase_B"/>
    <property type="match status" value="1"/>
</dbReference>
<sequence length="295" mass="32046">MVRGTAAAFAIIVSSVLLMAPPVVAQNNYDNVSIEATKLADNVYMLTGAGGNIGVFTAADGAIMVDAQYAPLKDKITAAIAKLSDKPIKTLINSHFHRDHTDGNAAFAAAGVSVIAQQNVYDRLQANEDFDRAGLPQITFSQQLAIQTEQGALQLEYYPDGHTDGDIITWFPGANVIHAGDLFFVDRFPFIDLNAGGTVDGYINNVSAVISKIDDDTQIIPGHGSLSDKSDWQRLVDMIKATRAEVVAAKAKGLSEAEVIEQGLSDKWQDWSWNFITEKRWIETLYRDHDATAGM</sequence>
<organism evidence="4 5">
    <name type="scientific">Pseudidiomarina planktonica</name>
    <dbReference type="NCBI Taxonomy" id="1323738"/>
    <lineage>
        <taxon>Bacteria</taxon>
        <taxon>Pseudomonadati</taxon>
        <taxon>Pseudomonadota</taxon>
        <taxon>Gammaproteobacteria</taxon>
        <taxon>Alteromonadales</taxon>
        <taxon>Idiomarinaceae</taxon>
        <taxon>Pseudidiomarina</taxon>
    </lineage>
</organism>
<dbReference type="PANTHER" id="PTHR42951:SF4">
    <property type="entry name" value="ACYL-COENZYME A THIOESTERASE MBLAC2"/>
    <property type="match status" value="1"/>
</dbReference>
<feature type="signal peptide" evidence="2">
    <location>
        <begin position="1"/>
        <end position="25"/>
    </location>
</feature>
<dbReference type="AlphaFoldDB" id="A0A1Y6EL69"/>
<keyword evidence="2" id="KW-0732">Signal</keyword>
<dbReference type="PANTHER" id="PTHR42951">
    <property type="entry name" value="METALLO-BETA-LACTAMASE DOMAIN-CONTAINING"/>
    <property type="match status" value="1"/>
</dbReference>
<evidence type="ECO:0000256" key="2">
    <source>
        <dbReference type="SAM" id="SignalP"/>
    </source>
</evidence>
<evidence type="ECO:0000313" key="5">
    <source>
        <dbReference type="Proteomes" id="UP000194450"/>
    </source>
</evidence>
<dbReference type="RefSeq" id="WP_086433960.1">
    <property type="nucleotide sequence ID" value="NZ_FXWH01000001.1"/>
</dbReference>
<protein>
    <submittedName>
        <fullName evidence="4">Glyoxylase, beta-lactamase superfamily II</fullName>
    </submittedName>
</protein>
<dbReference type="Proteomes" id="UP000194450">
    <property type="component" value="Unassembled WGS sequence"/>
</dbReference>